<dbReference type="OrthoDB" id="1932364at2759"/>
<dbReference type="PRINTS" id="PR00367">
    <property type="entry name" value="ETHRSPELEMNT"/>
</dbReference>
<keyword evidence="3" id="KW-0805">Transcription regulation</keyword>
<evidence type="ECO:0000256" key="9">
    <source>
        <dbReference type="SAM" id="MobiDB-lite"/>
    </source>
</evidence>
<evidence type="ECO:0000256" key="3">
    <source>
        <dbReference type="ARBA" id="ARBA00023015"/>
    </source>
</evidence>
<dbReference type="PROSITE" id="PS51032">
    <property type="entry name" value="AP2_ERF"/>
    <property type="match status" value="1"/>
</dbReference>
<feature type="region of interest" description="Disordered" evidence="9">
    <location>
        <begin position="1"/>
        <end position="30"/>
    </location>
</feature>
<dbReference type="InterPro" id="IPR051032">
    <property type="entry name" value="AP2/ERF_TF_ERF_subfamily"/>
</dbReference>
<evidence type="ECO:0000256" key="8">
    <source>
        <dbReference type="ARBA" id="ARBA00024343"/>
    </source>
</evidence>
<dbReference type="GO" id="GO:0003677">
    <property type="term" value="F:DNA binding"/>
    <property type="evidence" value="ECO:0007669"/>
    <property type="project" value="UniProtKB-KW"/>
</dbReference>
<evidence type="ECO:0000256" key="6">
    <source>
        <dbReference type="ARBA" id="ARBA00023163"/>
    </source>
</evidence>
<dbReference type="AlphaFoldDB" id="A0A164UYV9"/>
<dbReference type="Pfam" id="PF00847">
    <property type="entry name" value="AP2"/>
    <property type="match status" value="1"/>
</dbReference>
<comment type="similarity">
    <text evidence="8">Belongs to the AP2/ERF transcription factor family. ERF subfamily.</text>
</comment>
<keyword evidence="6" id="KW-0804">Transcription</keyword>
<dbReference type="OMA" id="AVEWKAQ"/>
<dbReference type="EMBL" id="CP093348">
    <property type="protein sequence ID" value="WOH03546.1"/>
    <property type="molecule type" value="Genomic_DNA"/>
</dbReference>
<reference evidence="10" key="2">
    <citation type="submission" date="2022-03" db="EMBL/GenBank/DDBJ databases">
        <title>Draft title - Genomic analysis of global carrot germplasm unveils the trajectory of domestication and the origin of high carotenoid orange carrot.</title>
        <authorList>
            <person name="Iorizzo M."/>
            <person name="Ellison S."/>
            <person name="Senalik D."/>
            <person name="Macko-Podgorni A."/>
            <person name="Grzebelus D."/>
            <person name="Bostan H."/>
            <person name="Rolling W."/>
            <person name="Curaba J."/>
            <person name="Simon P."/>
        </authorList>
    </citation>
    <scope>NUCLEOTIDE SEQUENCE</scope>
    <source>
        <tissue evidence="10">Leaf</tissue>
    </source>
</reference>
<dbReference type="GO" id="GO:0005634">
    <property type="term" value="C:nucleus"/>
    <property type="evidence" value="ECO:0007669"/>
    <property type="project" value="UniProtKB-SubCell"/>
</dbReference>
<dbReference type="CDD" id="cd00018">
    <property type="entry name" value="AP2"/>
    <property type="match status" value="1"/>
</dbReference>
<proteinExistence type="inferred from homology"/>
<dbReference type="FunFam" id="3.30.730.10:FF:000001">
    <property type="entry name" value="Ethylene-responsive transcription factor 2"/>
    <property type="match status" value="1"/>
</dbReference>
<sequence length="145" mass="16060">METRSTSSNSVEKEARPVRAEGSANKHTNYRGVRKRYGSKWVSEIRVPRTKSRIWLGTYSTPEMAARAHDVAALCIKGDKNILNFPHLVDSLPRPGSTSPADIRAAAAEAAAMDWPEPSASSSVDHDDFFNDLEDINIIMTWSTN</sequence>
<gene>
    <name evidence="10" type="ORF">DCAR_0622945</name>
</gene>
<dbReference type="InterPro" id="IPR001471">
    <property type="entry name" value="AP2/ERF_dom"/>
</dbReference>
<dbReference type="PANTHER" id="PTHR31985">
    <property type="entry name" value="ETHYLENE-RESPONSIVE TRANSCRIPTION FACTOR ERF042-RELATED"/>
    <property type="match status" value="1"/>
</dbReference>
<keyword evidence="5" id="KW-0010">Activator</keyword>
<dbReference type="InterPro" id="IPR016177">
    <property type="entry name" value="DNA-bd_dom_sf"/>
</dbReference>
<evidence type="ECO:0000256" key="2">
    <source>
        <dbReference type="ARBA" id="ARBA00022821"/>
    </source>
</evidence>
<evidence type="ECO:0000256" key="7">
    <source>
        <dbReference type="ARBA" id="ARBA00023242"/>
    </source>
</evidence>
<reference evidence="10" key="1">
    <citation type="journal article" date="2016" name="Nat. Genet.">
        <title>A high-quality carrot genome assembly provides new insights into carotenoid accumulation and asterid genome evolution.</title>
        <authorList>
            <person name="Iorizzo M."/>
            <person name="Ellison S."/>
            <person name="Senalik D."/>
            <person name="Zeng P."/>
            <person name="Satapoomin P."/>
            <person name="Huang J."/>
            <person name="Bowman M."/>
            <person name="Iovene M."/>
            <person name="Sanseverino W."/>
            <person name="Cavagnaro P."/>
            <person name="Yildiz M."/>
            <person name="Macko-Podgorni A."/>
            <person name="Moranska E."/>
            <person name="Grzebelus E."/>
            <person name="Grzebelus D."/>
            <person name="Ashrafi H."/>
            <person name="Zheng Z."/>
            <person name="Cheng S."/>
            <person name="Spooner D."/>
            <person name="Van Deynze A."/>
            <person name="Simon P."/>
        </authorList>
    </citation>
    <scope>NUCLEOTIDE SEQUENCE</scope>
    <source>
        <tissue evidence="10">Leaf</tissue>
    </source>
</reference>
<dbReference type="SUPFAM" id="SSF54171">
    <property type="entry name" value="DNA-binding domain"/>
    <property type="match status" value="1"/>
</dbReference>
<keyword evidence="11" id="KW-1185">Reference proteome</keyword>
<feature type="compositionally biased region" description="Polar residues" evidence="9">
    <location>
        <begin position="1"/>
        <end position="10"/>
    </location>
</feature>
<dbReference type="Gramene" id="KZM89565">
    <property type="protein sequence ID" value="KZM89565"/>
    <property type="gene ID" value="DCAR_023072"/>
</dbReference>
<keyword evidence="4" id="KW-0238">DNA-binding</keyword>
<dbReference type="Proteomes" id="UP000077755">
    <property type="component" value="Chromosome 6"/>
</dbReference>
<name>A0A164UYV9_DAUCS</name>
<dbReference type="PANTHER" id="PTHR31985:SF292">
    <property type="entry name" value="AP2_ERF DOMAIN-CONTAINING PROTEIN"/>
    <property type="match status" value="1"/>
</dbReference>
<evidence type="ECO:0000313" key="10">
    <source>
        <dbReference type="EMBL" id="WOH03546.1"/>
    </source>
</evidence>
<dbReference type="InterPro" id="IPR036955">
    <property type="entry name" value="AP2/ERF_dom_sf"/>
</dbReference>
<evidence type="ECO:0000256" key="4">
    <source>
        <dbReference type="ARBA" id="ARBA00023125"/>
    </source>
</evidence>
<evidence type="ECO:0000256" key="1">
    <source>
        <dbReference type="ARBA" id="ARBA00004123"/>
    </source>
</evidence>
<evidence type="ECO:0000313" key="11">
    <source>
        <dbReference type="Proteomes" id="UP000077755"/>
    </source>
</evidence>
<protein>
    <submittedName>
        <fullName evidence="10">Uncharacterized protein</fullName>
    </submittedName>
</protein>
<evidence type="ECO:0000256" key="5">
    <source>
        <dbReference type="ARBA" id="ARBA00023159"/>
    </source>
</evidence>
<dbReference type="GO" id="GO:0003700">
    <property type="term" value="F:DNA-binding transcription factor activity"/>
    <property type="evidence" value="ECO:0007669"/>
    <property type="project" value="InterPro"/>
</dbReference>
<dbReference type="GO" id="GO:0006952">
    <property type="term" value="P:defense response"/>
    <property type="evidence" value="ECO:0007669"/>
    <property type="project" value="UniProtKB-KW"/>
</dbReference>
<comment type="subcellular location">
    <subcellularLocation>
        <location evidence="1">Nucleus</location>
    </subcellularLocation>
</comment>
<organism evidence="10 11">
    <name type="scientific">Daucus carota subsp. sativus</name>
    <name type="common">Carrot</name>
    <dbReference type="NCBI Taxonomy" id="79200"/>
    <lineage>
        <taxon>Eukaryota</taxon>
        <taxon>Viridiplantae</taxon>
        <taxon>Streptophyta</taxon>
        <taxon>Embryophyta</taxon>
        <taxon>Tracheophyta</taxon>
        <taxon>Spermatophyta</taxon>
        <taxon>Magnoliopsida</taxon>
        <taxon>eudicotyledons</taxon>
        <taxon>Gunneridae</taxon>
        <taxon>Pentapetalae</taxon>
        <taxon>asterids</taxon>
        <taxon>campanulids</taxon>
        <taxon>Apiales</taxon>
        <taxon>Apiaceae</taxon>
        <taxon>Apioideae</taxon>
        <taxon>Scandiceae</taxon>
        <taxon>Daucinae</taxon>
        <taxon>Daucus</taxon>
        <taxon>Daucus sect. Daucus</taxon>
    </lineage>
</organism>
<keyword evidence="2" id="KW-0611">Plant defense</keyword>
<accession>A0A164UYV9</accession>
<dbReference type="SMART" id="SM00380">
    <property type="entry name" value="AP2"/>
    <property type="match status" value="1"/>
</dbReference>
<dbReference type="Gene3D" id="3.30.730.10">
    <property type="entry name" value="AP2/ERF domain"/>
    <property type="match status" value="1"/>
</dbReference>
<dbReference type="KEGG" id="dcr:108225663"/>
<keyword evidence="7" id="KW-0539">Nucleus</keyword>